<evidence type="ECO:0000313" key="3">
    <source>
        <dbReference type="Proteomes" id="UP000503441"/>
    </source>
</evidence>
<dbReference type="InterPro" id="IPR005025">
    <property type="entry name" value="FMN_Rdtase-like_dom"/>
</dbReference>
<reference evidence="2 3" key="1">
    <citation type="submission" date="2020-03" db="EMBL/GenBank/DDBJ databases">
        <title>Leucobacter sp. nov., isolated from beetles.</title>
        <authorList>
            <person name="Hyun D.-W."/>
            <person name="Bae J.-W."/>
        </authorList>
    </citation>
    <scope>NUCLEOTIDE SEQUENCE [LARGE SCALE GENOMIC DNA]</scope>
    <source>
        <strain evidence="2 3">HDW9A</strain>
    </source>
</reference>
<keyword evidence="3" id="KW-1185">Reference proteome</keyword>
<dbReference type="SUPFAM" id="SSF52218">
    <property type="entry name" value="Flavoproteins"/>
    <property type="match status" value="1"/>
</dbReference>
<accession>A0ABX6JXA2</accession>
<dbReference type="Proteomes" id="UP000503441">
    <property type="component" value="Chromosome"/>
</dbReference>
<name>A0ABX6JXA2_9MICO</name>
<dbReference type="InterPro" id="IPR050712">
    <property type="entry name" value="NAD(P)H-dep_reductase"/>
</dbReference>
<proteinExistence type="predicted"/>
<dbReference type="PANTHER" id="PTHR30543">
    <property type="entry name" value="CHROMATE REDUCTASE"/>
    <property type="match status" value="1"/>
</dbReference>
<protein>
    <submittedName>
        <fullName evidence="2">NAD(P)H-dependent oxidoreductase</fullName>
    </submittedName>
</protein>
<gene>
    <name evidence="2" type="ORF">G7066_10735</name>
</gene>
<dbReference type="RefSeq" id="WP_166331015.1">
    <property type="nucleotide sequence ID" value="NZ_CP049933.1"/>
</dbReference>
<dbReference type="EMBL" id="CP049933">
    <property type="protein sequence ID" value="QIM18939.1"/>
    <property type="molecule type" value="Genomic_DNA"/>
</dbReference>
<evidence type="ECO:0000313" key="2">
    <source>
        <dbReference type="EMBL" id="QIM18939.1"/>
    </source>
</evidence>
<dbReference type="Gene3D" id="3.40.50.360">
    <property type="match status" value="1"/>
</dbReference>
<sequence length="187" mass="20845">MRIGFIIGSLSAQSINRRLLHGLQEVIGNRAELVELRIDELPLYNRDLDGRFPESAINFKRLLKEVDGLIIATPEYNRSMPAALKNALEWGSRPGGQNAFPGIPVGIIGASTGRLGTALSQHQLREVLAYLDMPTLGQPEFYHTFDAAHFDSETGAVSDTNLYRRLGDWATTFFDHVEKHPRGTERS</sequence>
<organism evidence="2 3">
    <name type="scientific">Leucobacter coleopterorum</name>
    <dbReference type="NCBI Taxonomy" id="2714933"/>
    <lineage>
        <taxon>Bacteria</taxon>
        <taxon>Bacillati</taxon>
        <taxon>Actinomycetota</taxon>
        <taxon>Actinomycetes</taxon>
        <taxon>Micrococcales</taxon>
        <taxon>Microbacteriaceae</taxon>
        <taxon>Leucobacter</taxon>
    </lineage>
</organism>
<dbReference type="PANTHER" id="PTHR30543:SF21">
    <property type="entry name" value="NAD(P)H-DEPENDENT FMN REDUCTASE LOT6"/>
    <property type="match status" value="1"/>
</dbReference>
<evidence type="ECO:0000259" key="1">
    <source>
        <dbReference type="Pfam" id="PF03358"/>
    </source>
</evidence>
<dbReference type="InterPro" id="IPR029039">
    <property type="entry name" value="Flavoprotein-like_sf"/>
</dbReference>
<feature type="domain" description="NADPH-dependent FMN reductase-like" evidence="1">
    <location>
        <begin position="1"/>
        <end position="142"/>
    </location>
</feature>
<dbReference type="Pfam" id="PF03358">
    <property type="entry name" value="FMN_red"/>
    <property type="match status" value="1"/>
</dbReference>